<accession>A0A2U0I3V6</accession>
<keyword evidence="1" id="KW-0805">Transcription regulation</keyword>
<dbReference type="Gene3D" id="3.30.450.20">
    <property type="entry name" value="PAS domain"/>
    <property type="match status" value="1"/>
</dbReference>
<dbReference type="Pfam" id="PF00196">
    <property type="entry name" value="GerE"/>
    <property type="match status" value="1"/>
</dbReference>
<dbReference type="InterPro" id="IPR036388">
    <property type="entry name" value="WH-like_DNA-bd_sf"/>
</dbReference>
<evidence type="ECO:0000313" key="6">
    <source>
        <dbReference type="EMBL" id="PVW15796.1"/>
    </source>
</evidence>
<evidence type="ECO:0000256" key="1">
    <source>
        <dbReference type="ARBA" id="ARBA00023015"/>
    </source>
</evidence>
<dbReference type="InterPro" id="IPR013655">
    <property type="entry name" value="PAS_fold_3"/>
</dbReference>
<dbReference type="InterPro" id="IPR035965">
    <property type="entry name" value="PAS-like_dom_sf"/>
</dbReference>
<dbReference type="SUPFAM" id="SSF55785">
    <property type="entry name" value="PYP-like sensor domain (PAS domain)"/>
    <property type="match status" value="1"/>
</dbReference>
<dbReference type="EMBL" id="QEHR01000003">
    <property type="protein sequence ID" value="PVW15796.1"/>
    <property type="molecule type" value="Genomic_DNA"/>
</dbReference>
<proteinExistence type="predicted"/>
<dbReference type="CDD" id="cd00130">
    <property type="entry name" value="PAS"/>
    <property type="match status" value="1"/>
</dbReference>
<comment type="caution">
    <text evidence="6">The sequence shown here is derived from an EMBL/GenBank/DDBJ whole genome shotgun (WGS) entry which is preliminary data.</text>
</comment>
<dbReference type="PROSITE" id="PS50112">
    <property type="entry name" value="PAS"/>
    <property type="match status" value="1"/>
</dbReference>
<dbReference type="GO" id="GO:0003677">
    <property type="term" value="F:DNA binding"/>
    <property type="evidence" value="ECO:0007669"/>
    <property type="project" value="UniProtKB-KW"/>
</dbReference>
<gene>
    <name evidence="6" type="ORF">DDV96_05885</name>
</gene>
<keyword evidence="2" id="KW-0238">DNA-binding</keyword>
<dbReference type="PANTHER" id="PTHR44688:SF16">
    <property type="entry name" value="DNA-BINDING TRANSCRIPTIONAL ACTIVATOR DEVR_DOSR"/>
    <property type="match status" value="1"/>
</dbReference>
<dbReference type="SMART" id="SM00421">
    <property type="entry name" value="HTH_LUXR"/>
    <property type="match status" value="1"/>
</dbReference>
<dbReference type="GO" id="GO:0006355">
    <property type="term" value="P:regulation of DNA-templated transcription"/>
    <property type="evidence" value="ECO:0007669"/>
    <property type="project" value="InterPro"/>
</dbReference>
<protein>
    <recommendedName>
        <fullName evidence="8">PAS domain-containing protein</fullName>
    </recommendedName>
</protein>
<name>A0A2U0I3V6_9FLAO</name>
<dbReference type="Proteomes" id="UP000245962">
    <property type="component" value="Unassembled WGS sequence"/>
</dbReference>
<dbReference type="Pfam" id="PF08447">
    <property type="entry name" value="PAS_3"/>
    <property type="match status" value="1"/>
</dbReference>
<dbReference type="InterPro" id="IPR000014">
    <property type="entry name" value="PAS"/>
</dbReference>
<organism evidence="6 7">
    <name type="scientific">Marixanthomonas spongiae</name>
    <dbReference type="NCBI Taxonomy" id="2174845"/>
    <lineage>
        <taxon>Bacteria</taxon>
        <taxon>Pseudomonadati</taxon>
        <taxon>Bacteroidota</taxon>
        <taxon>Flavobacteriia</taxon>
        <taxon>Flavobacteriales</taxon>
        <taxon>Flavobacteriaceae</taxon>
        <taxon>Marixanthomonas</taxon>
    </lineage>
</organism>
<evidence type="ECO:0000256" key="2">
    <source>
        <dbReference type="ARBA" id="ARBA00023125"/>
    </source>
</evidence>
<feature type="domain" description="PAS" evidence="5">
    <location>
        <begin position="40"/>
        <end position="99"/>
    </location>
</feature>
<reference evidence="6 7" key="1">
    <citation type="submission" date="2018-04" db="EMBL/GenBank/DDBJ databases">
        <title>Marixanthomonas spongiae HN-E44 sp. nov., isolated from a marine sponge.</title>
        <authorList>
            <person name="Luo L."/>
            <person name="Zhuang L."/>
        </authorList>
    </citation>
    <scope>NUCLEOTIDE SEQUENCE [LARGE SCALE GENOMIC DNA]</scope>
    <source>
        <strain evidence="6 7">HN-E44</strain>
    </source>
</reference>
<dbReference type="InterPro" id="IPR016032">
    <property type="entry name" value="Sig_transdc_resp-reg_C-effctor"/>
</dbReference>
<dbReference type="Gene3D" id="1.10.10.10">
    <property type="entry name" value="Winged helix-like DNA-binding domain superfamily/Winged helix DNA-binding domain"/>
    <property type="match status" value="1"/>
</dbReference>
<dbReference type="SUPFAM" id="SSF46894">
    <property type="entry name" value="C-terminal effector domain of the bipartite response regulators"/>
    <property type="match status" value="1"/>
</dbReference>
<sequence length="244" mass="28595">MFKSSKEFVEDIQKTFGYSKMEALDFTKVKNFPLNVTQCLYVIDWQSSSVVYQRNVDKILGYSEEEFTMEKILEIAHPNDIQIVRRATQAIVNHLVENKKMSMRDTSLNITYRFRKKDGTYIKLLRQSSFYSRTPEGKFRSNISLLTDISFFDDSEIVQWDFITPKVDQDELKKRVYEEFSSLFTVRELEIIKLLAINLTSNQIAEKLFISPHTVITHRKNMLQKAQCCNTADLLTFCHKIGVL</sequence>
<evidence type="ECO:0000313" key="7">
    <source>
        <dbReference type="Proteomes" id="UP000245962"/>
    </source>
</evidence>
<feature type="domain" description="HTH luxR-type" evidence="4">
    <location>
        <begin position="177"/>
        <end position="242"/>
    </location>
</feature>
<keyword evidence="7" id="KW-1185">Reference proteome</keyword>
<evidence type="ECO:0000259" key="5">
    <source>
        <dbReference type="PROSITE" id="PS50112"/>
    </source>
</evidence>
<dbReference type="InterPro" id="IPR000792">
    <property type="entry name" value="Tscrpt_reg_LuxR_C"/>
</dbReference>
<dbReference type="OrthoDB" id="965844at2"/>
<evidence type="ECO:0000256" key="3">
    <source>
        <dbReference type="ARBA" id="ARBA00023163"/>
    </source>
</evidence>
<dbReference type="PROSITE" id="PS50043">
    <property type="entry name" value="HTH_LUXR_2"/>
    <property type="match status" value="1"/>
</dbReference>
<dbReference type="PANTHER" id="PTHR44688">
    <property type="entry name" value="DNA-BINDING TRANSCRIPTIONAL ACTIVATOR DEVR_DOSR"/>
    <property type="match status" value="1"/>
</dbReference>
<dbReference type="PRINTS" id="PR00038">
    <property type="entry name" value="HTHLUXR"/>
</dbReference>
<dbReference type="RefSeq" id="WP_116693819.1">
    <property type="nucleotide sequence ID" value="NZ_QEHR01000003.1"/>
</dbReference>
<evidence type="ECO:0000259" key="4">
    <source>
        <dbReference type="PROSITE" id="PS50043"/>
    </source>
</evidence>
<evidence type="ECO:0008006" key="8">
    <source>
        <dbReference type="Google" id="ProtNLM"/>
    </source>
</evidence>
<keyword evidence="3" id="KW-0804">Transcription</keyword>
<dbReference type="AlphaFoldDB" id="A0A2U0I3V6"/>
<dbReference type="CDD" id="cd06170">
    <property type="entry name" value="LuxR_C_like"/>
    <property type="match status" value="1"/>
</dbReference>